<sequence length="254" mass="29694">MCWEKLVIILFALSEKSLVYGGKQERIDQQTKKFHSKVEYLVKKWSPLIYLAPGELFKPLSVEDFIKHVYAANAEGFRFNKKVSYNQNVYLKTLEDIETLTENEQSFLHGRDSQNVDAYALVTYCNKKNLDVNSTHLSNPEFFVSYWFFFPYNLGKKICFLAWGSHGFWSEPGNHTYFTVPKLQDQTGFGDMWRTWQNLNIYHLNYESLPKWISFRGKWGNPRSDCILFRNLGLCKQADGPLGPRSTDFDCNSL</sequence>
<feature type="signal peptide" evidence="1">
    <location>
        <begin position="1"/>
        <end position="21"/>
    </location>
</feature>
<dbReference type="PANTHER" id="PTHR48174">
    <property type="entry name" value="DUF946 FAMILY PROTEIN"/>
    <property type="match status" value="1"/>
</dbReference>
<keyword evidence="1" id="KW-0732">Signal</keyword>
<accession>A0AAW1UQ06</accession>
<reference evidence="2 3" key="1">
    <citation type="submission" date="2023-03" db="EMBL/GenBank/DDBJ databases">
        <title>Genome insight into feeding habits of ladybird beetles.</title>
        <authorList>
            <person name="Li H.-S."/>
            <person name="Huang Y.-H."/>
            <person name="Pang H."/>
        </authorList>
    </citation>
    <scope>NUCLEOTIDE SEQUENCE [LARGE SCALE GENOMIC DNA]</scope>
    <source>
        <strain evidence="2">SYSU_2023b</strain>
        <tissue evidence="2">Whole body</tissue>
    </source>
</reference>
<protein>
    <submittedName>
        <fullName evidence="2">Uncharacterized protein</fullName>
    </submittedName>
</protein>
<name>A0AAW1UQ06_9CUCU</name>
<organism evidence="2 3">
    <name type="scientific">Henosepilachna vigintioctopunctata</name>
    <dbReference type="NCBI Taxonomy" id="420089"/>
    <lineage>
        <taxon>Eukaryota</taxon>
        <taxon>Metazoa</taxon>
        <taxon>Ecdysozoa</taxon>
        <taxon>Arthropoda</taxon>
        <taxon>Hexapoda</taxon>
        <taxon>Insecta</taxon>
        <taxon>Pterygota</taxon>
        <taxon>Neoptera</taxon>
        <taxon>Endopterygota</taxon>
        <taxon>Coleoptera</taxon>
        <taxon>Polyphaga</taxon>
        <taxon>Cucujiformia</taxon>
        <taxon>Coccinelloidea</taxon>
        <taxon>Coccinellidae</taxon>
        <taxon>Epilachninae</taxon>
        <taxon>Epilachnini</taxon>
        <taxon>Henosepilachna</taxon>
    </lineage>
</organism>
<dbReference type="Proteomes" id="UP001431783">
    <property type="component" value="Unassembled WGS sequence"/>
</dbReference>
<evidence type="ECO:0000313" key="2">
    <source>
        <dbReference type="EMBL" id="KAK9881926.1"/>
    </source>
</evidence>
<dbReference type="AlphaFoldDB" id="A0AAW1UQ06"/>
<dbReference type="EMBL" id="JARQZJ010000071">
    <property type="protein sequence ID" value="KAK9881926.1"/>
    <property type="molecule type" value="Genomic_DNA"/>
</dbReference>
<feature type="chain" id="PRO_5043643283" evidence="1">
    <location>
        <begin position="22"/>
        <end position="254"/>
    </location>
</feature>
<keyword evidence="3" id="KW-1185">Reference proteome</keyword>
<proteinExistence type="predicted"/>
<evidence type="ECO:0000313" key="3">
    <source>
        <dbReference type="Proteomes" id="UP001431783"/>
    </source>
</evidence>
<gene>
    <name evidence="2" type="ORF">WA026_018120</name>
</gene>
<evidence type="ECO:0000256" key="1">
    <source>
        <dbReference type="SAM" id="SignalP"/>
    </source>
</evidence>
<comment type="caution">
    <text evidence="2">The sequence shown here is derived from an EMBL/GenBank/DDBJ whole genome shotgun (WGS) entry which is preliminary data.</text>
</comment>
<dbReference type="PANTHER" id="PTHR48174:SF5">
    <property type="entry name" value="VACUOLAR PROTEIN SORTING-ASSOCIATED PROTEIN 62"/>
    <property type="match status" value="1"/>
</dbReference>